<proteinExistence type="predicted"/>
<evidence type="ECO:0000313" key="1">
    <source>
        <dbReference type="EMBL" id="QAU48105.1"/>
    </source>
</evidence>
<evidence type="ECO:0000313" key="4">
    <source>
        <dbReference type="Proteomes" id="UP000290401"/>
    </source>
</evidence>
<dbReference type="EMBL" id="RDQZ01000019">
    <property type="protein sequence ID" value="RXH10703.1"/>
    <property type="molecule type" value="Genomic_DNA"/>
</dbReference>
<dbReference type="InterPro" id="IPR003673">
    <property type="entry name" value="CoA-Trfase_fam_III"/>
</dbReference>
<dbReference type="Gene3D" id="3.40.50.10540">
    <property type="entry name" value="Crotonobetainyl-coa:carnitine coa-transferase, domain 1"/>
    <property type="match status" value="2"/>
</dbReference>
<evidence type="ECO:0000313" key="3">
    <source>
        <dbReference type="Proteomes" id="UP000288972"/>
    </source>
</evidence>
<organism evidence="1 3">
    <name type="scientific">Bradyrhizobium guangzhouense</name>
    <dbReference type="NCBI Taxonomy" id="1325095"/>
    <lineage>
        <taxon>Bacteria</taxon>
        <taxon>Pseudomonadati</taxon>
        <taxon>Pseudomonadota</taxon>
        <taxon>Alphaproteobacteria</taxon>
        <taxon>Hyphomicrobiales</taxon>
        <taxon>Nitrobacteraceae</taxon>
        <taxon>Bradyrhizobium</taxon>
    </lineage>
</organism>
<dbReference type="Proteomes" id="UP000288972">
    <property type="component" value="Chromosome"/>
</dbReference>
<dbReference type="InterPro" id="IPR044855">
    <property type="entry name" value="CoA-Trfase_III_dom3_sf"/>
</dbReference>
<gene>
    <name evidence="2" type="ORF">EAS56_21860</name>
    <name evidence="1" type="ORF">XH91_24010</name>
</gene>
<dbReference type="Proteomes" id="UP000290401">
    <property type="component" value="Unassembled WGS sequence"/>
</dbReference>
<sequence length="464" mass="49602">MQSPADILSDIWLSAGGDAAALERVHLTGEEPQIPSSFRVAAAGQATIAAAGLAAAEIWRLRSGEAQEVSVDMRHAVVECRSERYLRLDDKPPPPAWDAIAGVYKTGDNSFVRCHTNFPHHRDAVCKVLGCAPERDKVQAALMQWKGADFEAAAYAAGGVVALMRSYDQWSALPQARALAELPLVSIEKIGDAAIKPWPDGDRPLAGLRVLDLSRVIAGPVAGRTLAAHGADVLLVSGPELPAIPWLAIDTGRGKLTTFIELKSEAGRAQLRELLKDADIFSQGYRPRALASLGFSPQEAASINPGIVYVTLSAYGHAGPWAERRGFDSLVQTTTGFNQAEGKAAGVDGPKELPAQMLDHATGYLMAFGAMMAKARQAREGGSWHVRVSLAQTGRWLWNLGRLEGGLDTPDLVGASVHAAFMETMSSGFGTLRAVRHSAVLSRTPAQWSRPAMPLGSHSPQWPH</sequence>
<dbReference type="SUPFAM" id="SSF89796">
    <property type="entry name" value="CoA-transferase family III (CaiB/BaiF)"/>
    <property type="match status" value="2"/>
</dbReference>
<keyword evidence="4" id="KW-1185">Reference proteome</keyword>
<reference evidence="1 3" key="1">
    <citation type="submission" date="2018-06" db="EMBL/GenBank/DDBJ databases">
        <title>Comparative genomics of rhizobia nodulating Arachis hypogaea in China.</title>
        <authorList>
            <person name="Li Y."/>
        </authorList>
    </citation>
    <scope>NUCLEOTIDE SEQUENCE [LARGE SCALE GENOMIC DNA]</scope>
    <source>
        <strain evidence="1 3">CCBAU 51670</strain>
    </source>
</reference>
<name>A0AAE5X3L0_9BRAD</name>
<dbReference type="EMBL" id="CP030053">
    <property type="protein sequence ID" value="QAU48105.1"/>
    <property type="molecule type" value="Genomic_DNA"/>
</dbReference>
<dbReference type="InterPro" id="IPR023606">
    <property type="entry name" value="CoA-Trfase_III_dom_1_sf"/>
</dbReference>
<dbReference type="RefSeq" id="WP_128952863.1">
    <property type="nucleotide sequence ID" value="NZ_CP030053.1"/>
</dbReference>
<keyword evidence="1" id="KW-0808">Transferase</keyword>
<dbReference type="GO" id="GO:0016740">
    <property type="term" value="F:transferase activity"/>
    <property type="evidence" value="ECO:0007669"/>
    <property type="project" value="UniProtKB-KW"/>
</dbReference>
<protein>
    <submittedName>
        <fullName evidence="1">CoA transferase</fullName>
    </submittedName>
</protein>
<dbReference type="PANTHER" id="PTHR48228:SF4">
    <property type="entry name" value="BLR3030 PROTEIN"/>
    <property type="match status" value="1"/>
</dbReference>
<dbReference type="AlphaFoldDB" id="A0AAE5X3L0"/>
<evidence type="ECO:0000313" key="2">
    <source>
        <dbReference type="EMBL" id="RXH10703.1"/>
    </source>
</evidence>
<reference evidence="2 4" key="2">
    <citation type="submission" date="2018-10" db="EMBL/GenBank/DDBJ databases">
        <title>Bradyrhizobium sp. nov., effective nodules isolated from peanut in China.</title>
        <authorList>
            <person name="Li Y."/>
        </authorList>
    </citation>
    <scope>NUCLEOTIDE SEQUENCE [LARGE SCALE GENOMIC DNA]</scope>
    <source>
        <strain evidence="2 4">CCBAU 53426</strain>
    </source>
</reference>
<dbReference type="InterPro" id="IPR050509">
    <property type="entry name" value="CoA-transferase_III"/>
</dbReference>
<dbReference type="Gene3D" id="3.30.1540.10">
    <property type="entry name" value="formyl-coa transferase, domain 3"/>
    <property type="match status" value="1"/>
</dbReference>
<accession>A0AAE5X3L0</accession>
<dbReference type="Pfam" id="PF02515">
    <property type="entry name" value="CoA_transf_3"/>
    <property type="match status" value="1"/>
</dbReference>
<dbReference type="KEGG" id="bgz:XH91_24010"/>
<dbReference type="PANTHER" id="PTHR48228">
    <property type="entry name" value="SUCCINYL-COA--D-CITRAMALATE COA-TRANSFERASE"/>
    <property type="match status" value="1"/>
</dbReference>